<protein>
    <submittedName>
        <fullName evidence="1">Uncharacterized protein</fullName>
    </submittedName>
</protein>
<evidence type="ECO:0000313" key="1">
    <source>
        <dbReference type="EMBL" id="KAJ7720670.1"/>
    </source>
</evidence>
<gene>
    <name evidence="1" type="ORF">DFH07DRAFT_946993</name>
</gene>
<comment type="caution">
    <text evidence="1">The sequence shown here is derived from an EMBL/GenBank/DDBJ whole genome shotgun (WGS) entry which is preliminary data.</text>
</comment>
<sequence length="162" mass="17697">MSGPARNKVGGWDKVDARTISRAAYSDSIDAYLHPGLFALSAFAISRRLPTIPSSVTHSTRRDPPCFKKNWLENELEKHKFSKAEKFSLTESNNLGAAEAVVERSGLGNTFSHAERMQEPKVQLKVTLSGQLKISGRWRQLAAANCGSAAAAEQQFGSNATY</sequence>
<dbReference type="Proteomes" id="UP001215280">
    <property type="component" value="Unassembled WGS sequence"/>
</dbReference>
<organism evidence="1 2">
    <name type="scientific">Mycena maculata</name>
    <dbReference type="NCBI Taxonomy" id="230809"/>
    <lineage>
        <taxon>Eukaryota</taxon>
        <taxon>Fungi</taxon>
        <taxon>Dikarya</taxon>
        <taxon>Basidiomycota</taxon>
        <taxon>Agaricomycotina</taxon>
        <taxon>Agaricomycetes</taxon>
        <taxon>Agaricomycetidae</taxon>
        <taxon>Agaricales</taxon>
        <taxon>Marasmiineae</taxon>
        <taxon>Mycenaceae</taxon>
        <taxon>Mycena</taxon>
    </lineage>
</organism>
<proteinExistence type="predicted"/>
<accession>A0AAD7HHG8</accession>
<dbReference type="AlphaFoldDB" id="A0AAD7HHG8"/>
<reference evidence="1" key="1">
    <citation type="submission" date="2023-03" db="EMBL/GenBank/DDBJ databases">
        <title>Massive genome expansion in bonnet fungi (Mycena s.s.) driven by repeated elements and novel gene families across ecological guilds.</title>
        <authorList>
            <consortium name="Lawrence Berkeley National Laboratory"/>
            <person name="Harder C.B."/>
            <person name="Miyauchi S."/>
            <person name="Viragh M."/>
            <person name="Kuo A."/>
            <person name="Thoen E."/>
            <person name="Andreopoulos B."/>
            <person name="Lu D."/>
            <person name="Skrede I."/>
            <person name="Drula E."/>
            <person name="Henrissat B."/>
            <person name="Morin E."/>
            <person name="Kohler A."/>
            <person name="Barry K."/>
            <person name="LaButti K."/>
            <person name="Morin E."/>
            <person name="Salamov A."/>
            <person name="Lipzen A."/>
            <person name="Mereny Z."/>
            <person name="Hegedus B."/>
            <person name="Baldrian P."/>
            <person name="Stursova M."/>
            <person name="Weitz H."/>
            <person name="Taylor A."/>
            <person name="Grigoriev I.V."/>
            <person name="Nagy L.G."/>
            <person name="Martin F."/>
            <person name="Kauserud H."/>
        </authorList>
    </citation>
    <scope>NUCLEOTIDE SEQUENCE</scope>
    <source>
        <strain evidence="1">CBHHK188m</strain>
    </source>
</reference>
<evidence type="ECO:0000313" key="2">
    <source>
        <dbReference type="Proteomes" id="UP001215280"/>
    </source>
</evidence>
<name>A0AAD7HHG8_9AGAR</name>
<keyword evidence="2" id="KW-1185">Reference proteome</keyword>
<dbReference type="EMBL" id="JARJLG010000276">
    <property type="protein sequence ID" value="KAJ7720670.1"/>
    <property type="molecule type" value="Genomic_DNA"/>
</dbReference>